<feature type="transmembrane region" description="Helical" evidence="2">
    <location>
        <begin position="120"/>
        <end position="139"/>
    </location>
</feature>
<dbReference type="EMBL" id="JADOXO010000248">
    <property type="protein sequence ID" value="KAF9808219.1"/>
    <property type="molecule type" value="Genomic_DNA"/>
</dbReference>
<dbReference type="GO" id="GO:0016287">
    <property type="term" value="F:glycerone-phosphate O-acyltransferase activity"/>
    <property type="evidence" value="ECO:0007669"/>
    <property type="project" value="TreeGrafter"/>
</dbReference>
<evidence type="ECO:0000313" key="4">
    <source>
        <dbReference type="Proteomes" id="UP000639403"/>
    </source>
</evidence>
<feature type="transmembrane region" description="Helical" evidence="2">
    <location>
        <begin position="171"/>
        <end position="196"/>
    </location>
</feature>
<organism evidence="3 4">
    <name type="scientific">Rhodonia placenta</name>
    <dbReference type="NCBI Taxonomy" id="104341"/>
    <lineage>
        <taxon>Eukaryota</taxon>
        <taxon>Fungi</taxon>
        <taxon>Dikarya</taxon>
        <taxon>Basidiomycota</taxon>
        <taxon>Agaricomycotina</taxon>
        <taxon>Agaricomycetes</taxon>
        <taxon>Polyporales</taxon>
        <taxon>Adustoporiaceae</taxon>
        <taxon>Rhodonia</taxon>
    </lineage>
</organism>
<dbReference type="GO" id="GO:0004366">
    <property type="term" value="F:glycerol-3-phosphate O-acyltransferase activity"/>
    <property type="evidence" value="ECO:0007669"/>
    <property type="project" value="TreeGrafter"/>
</dbReference>
<accession>A0A8H7NX86</accession>
<evidence type="ECO:0000256" key="1">
    <source>
        <dbReference type="SAM" id="MobiDB-lite"/>
    </source>
</evidence>
<keyword evidence="2" id="KW-1133">Transmembrane helix</keyword>
<dbReference type="InterPro" id="IPR052744">
    <property type="entry name" value="GPAT/DAPAT"/>
</dbReference>
<name>A0A8H7NX86_9APHY</name>
<feature type="compositionally biased region" description="Low complexity" evidence="1">
    <location>
        <begin position="288"/>
        <end position="297"/>
    </location>
</feature>
<feature type="region of interest" description="Disordered" evidence="1">
    <location>
        <begin position="342"/>
        <end position="435"/>
    </location>
</feature>
<dbReference type="AlphaFoldDB" id="A0A8H7NX86"/>
<keyword evidence="2" id="KW-0472">Membrane</keyword>
<reference evidence="3" key="2">
    <citation type="journal article" name="Front. Microbiol.">
        <title>Degradative Capacity of Two Strains of Rhodonia placenta: From Phenotype to Genotype.</title>
        <authorList>
            <person name="Kolle M."/>
            <person name="Horta M.A.C."/>
            <person name="Nowrousian M."/>
            <person name="Ohm R.A."/>
            <person name="Benz J.P."/>
            <person name="Pilgard A."/>
        </authorList>
    </citation>
    <scope>NUCLEOTIDE SEQUENCE</scope>
    <source>
        <strain evidence="3">FPRL280</strain>
    </source>
</reference>
<feature type="region of interest" description="Disordered" evidence="1">
    <location>
        <begin position="287"/>
        <end position="310"/>
    </location>
</feature>
<reference evidence="3" key="1">
    <citation type="submission" date="2020-11" db="EMBL/GenBank/DDBJ databases">
        <authorList>
            <person name="Koelle M."/>
            <person name="Horta M.A.C."/>
            <person name="Nowrousian M."/>
            <person name="Ohm R.A."/>
            <person name="Benz P."/>
            <person name="Pilgard A."/>
        </authorList>
    </citation>
    <scope>NUCLEOTIDE SEQUENCE</scope>
    <source>
        <strain evidence="3">FPRL280</strain>
    </source>
</reference>
<comment type="caution">
    <text evidence="3">The sequence shown here is derived from an EMBL/GenBank/DDBJ whole genome shotgun (WGS) entry which is preliminary data.</text>
</comment>
<keyword evidence="2" id="KW-0812">Transmembrane</keyword>
<evidence type="ECO:0000256" key="2">
    <source>
        <dbReference type="SAM" id="Phobius"/>
    </source>
</evidence>
<feature type="compositionally biased region" description="Polar residues" evidence="1">
    <location>
        <begin position="348"/>
        <end position="360"/>
    </location>
</feature>
<feature type="transmembrane region" description="Helical" evidence="2">
    <location>
        <begin position="202"/>
        <end position="222"/>
    </location>
</feature>
<sequence>MHDVWAYRRDQCHGKSTHSVVDFKCLTQTSCDCSSARPHGDCTRPPGNTLHSDRSLSSIGAFLRAICTSRTSRRCGNSVQMCCGTIDGCKTWACADHQVPHAHKASWKLAGLFVYRFGQLLVWVGFVLPGVVLNAPIFITAKIISRRKAAAALAESPVKVAARDMVATWKILVALGLTPVSYAFYAFLAAVLAIRAGASTPWVVWTSIATFFTLPCIAYAALKFGEAGMDVLKSLQPLFTTLIPGQSRVLDEVKAMRIEVSNELADVVRESGPKLWDDFDMASDDRIPVPSASAPPSSGTPGLWRRKSSTGGVDAQGSFLVHPMTWLDERLFGWSRSAARGTSAWAGTPSTEISRASSPAPSEGDYDNVLGYLEARKPAGRSRSRSHQNSYADLQKLREDDGRARALASSDEQAVDSDDGVQIRRRGERSLGDGA</sequence>
<feature type="compositionally biased region" description="Basic and acidic residues" evidence="1">
    <location>
        <begin position="395"/>
        <end position="404"/>
    </location>
</feature>
<evidence type="ECO:0000313" key="3">
    <source>
        <dbReference type="EMBL" id="KAF9808219.1"/>
    </source>
</evidence>
<dbReference type="PANTHER" id="PTHR31605">
    <property type="entry name" value="GLYCEROL-3-PHOSPHATE O-ACYLTRANSFERASE 1"/>
    <property type="match status" value="1"/>
</dbReference>
<dbReference type="GO" id="GO:0008654">
    <property type="term" value="P:phospholipid biosynthetic process"/>
    <property type="evidence" value="ECO:0007669"/>
    <property type="project" value="TreeGrafter"/>
</dbReference>
<dbReference type="PANTHER" id="PTHR31605:SF0">
    <property type="entry name" value="GLYCEROL-3-PHOSPHATE O-ACYLTRANSFERASE 1"/>
    <property type="match status" value="1"/>
</dbReference>
<gene>
    <name evidence="3" type="ORF">IEO21_07938</name>
</gene>
<dbReference type="Proteomes" id="UP000639403">
    <property type="component" value="Unassembled WGS sequence"/>
</dbReference>
<proteinExistence type="predicted"/>
<protein>
    <submittedName>
        <fullName evidence="3">Uncharacterized protein</fullName>
    </submittedName>
</protein>